<name>A0A399EK32_9DEIN</name>
<organism evidence="2 3">
    <name type="scientific">Calidithermus terrae</name>
    <dbReference type="NCBI Taxonomy" id="1408545"/>
    <lineage>
        <taxon>Bacteria</taxon>
        <taxon>Thermotogati</taxon>
        <taxon>Deinococcota</taxon>
        <taxon>Deinococci</taxon>
        <taxon>Thermales</taxon>
        <taxon>Thermaceae</taxon>
        <taxon>Calidithermus</taxon>
    </lineage>
</organism>
<comment type="caution">
    <text evidence="2">The sequence shown here is derived from an EMBL/GenBank/DDBJ whole genome shotgun (WGS) entry which is preliminary data.</text>
</comment>
<gene>
    <name evidence="2" type="ORF">Mterra_02220</name>
</gene>
<keyword evidence="3" id="KW-1185">Reference proteome</keyword>
<protein>
    <submittedName>
        <fullName evidence="2">Uncharacterized protein</fullName>
    </submittedName>
</protein>
<evidence type="ECO:0000313" key="3">
    <source>
        <dbReference type="Proteomes" id="UP000265715"/>
    </source>
</evidence>
<dbReference type="RefSeq" id="WP_119315277.1">
    <property type="nucleotide sequence ID" value="NZ_QXDL01000087.1"/>
</dbReference>
<proteinExistence type="predicted"/>
<dbReference type="AlphaFoldDB" id="A0A399EK32"/>
<reference evidence="2 3" key="1">
    <citation type="submission" date="2018-08" db="EMBL/GenBank/DDBJ databases">
        <title>Meiothermus terrae DSM 26712 genome sequencing project.</title>
        <authorList>
            <person name="Da Costa M.S."/>
            <person name="Albuquerque L."/>
            <person name="Raposo P."/>
            <person name="Froufe H.J.C."/>
            <person name="Barroso C.S."/>
            <person name="Egas C."/>
        </authorList>
    </citation>
    <scope>NUCLEOTIDE SEQUENCE [LARGE SCALE GENOMIC DNA]</scope>
    <source>
        <strain evidence="2 3">DSM 26712</strain>
    </source>
</reference>
<keyword evidence="1" id="KW-0472">Membrane</keyword>
<evidence type="ECO:0000313" key="2">
    <source>
        <dbReference type="EMBL" id="RIH83680.1"/>
    </source>
</evidence>
<evidence type="ECO:0000256" key="1">
    <source>
        <dbReference type="SAM" id="Phobius"/>
    </source>
</evidence>
<keyword evidence="1" id="KW-0812">Transmembrane</keyword>
<accession>A0A399EK32</accession>
<dbReference type="Proteomes" id="UP000265715">
    <property type="component" value="Unassembled WGS sequence"/>
</dbReference>
<dbReference type="EMBL" id="QXDL01000087">
    <property type="protein sequence ID" value="RIH83680.1"/>
    <property type="molecule type" value="Genomic_DNA"/>
</dbReference>
<sequence>MDFKVSWREALMLGATVALLVAGFEAKALGLWAALALSLPFGLLAALLYKALMPLLLRRLAQGRGPEPLEDEPEEGQGPRD</sequence>
<keyword evidence="1" id="KW-1133">Transmembrane helix</keyword>
<feature type="transmembrane region" description="Helical" evidence="1">
    <location>
        <begin position="36"/>
        <end position="57"/>
    </location>
</feature>